<organism evidence="2 3">
    <name type="scientific">Donghicola mangrovi</name>
    <dbReference type="NCBI Taxonomy" id="2729614"/>
    <lineage>
        <taxon>Bacteria</taxon>
        <taxon>Pseudomonadati</taxon>
        <taxon>Pseudomonadota</taxon>
        <taxon>Alphaproteobacteria</taxon>
        <taxon>Rhodobacterales</taxon>
        <taxon>Roseobacteraceae</taxon>
        <taxon>Donghicola</taxon>
    </lineage>
</organism>
<name>A0ABX2PG43_9RHOB</name>
<sequence>MRHTLFACFCLGLTATAALAHETWIEPRSYQIAPDQTLEADLRNGEKFSGFKLAYVPSKQVRLDIVMDGVVTPVEGRMGDIPAVAAPVAGEGLAVVVYVSTQNILRYTEAEKFVNFTTHKDFAWVQDRHRERGLPEINFREGYIRHAKALVAVGNGQGQDMEMGLETEFVALDNPYLPDFDGVMDVKLLYQGAPRTDTQVEVFDRAPDGTVSISTTRTDAAGVAMVPVLPQHTYMIDAVVMREPTPEVAQSDDIVWQSLWADLTFTVR</sequence>
<evidence type="ECO:0000256" key="1">
    <source>
        <dbReference type="SAM" id="SignalP"/>
    </source>
</evidence>
<accession>A0ABX2PG43</accession>
<gene>
    <name evidence="2" type="ORF">HJ526_10705</name>
</gene>
<protein>
    <submittedName>
        <fullName evidence="2">DUF4198 domain-containing protein</fullName>
    </submittedName>
</protein>
<comment type="caution">
    <text evidence="2">The sequence shown here is derived from an EMBL/GenBank/DDBJ whole genome shotgun (WGS) entry which is preliminary data.</text>
</comment>
<feature type="signal peptide" evidence="1">
    <location>
        <begin position="1"/>
        <end position="20"/>
    </location>
</feature>
<evidence type="ECO:0000313" key="2">
    <source>
        <dbReference type="EMBL" id="NVO27891.1"/>
    </source>
</evidence>
<dbReference type="Proteomes" id="UP000523601">
    <property type="component" value="Unassembled WGS sequence"/>
</dbReference>
<reference evidence="2 3" key="1">
    <citation type="submission" date="2020-04" db="EMBL/GenBank/DDBJ databases">
        <title>Donghicola sp., a member of the Rhodobacteraceae family isolated from mangrove forest in Thailand.</title>
        <authorList>
            <person name="Charoenyingcharoen P."/>
            <person name="Yukphan P."/>
        </authorList>
    </citation>
    <scope>NUCLEOTIDE SEQUENCE [LARGE SCALE GENOMIC DNA]</scope>
    <source>
        <strain evidence="2 3">C2-DW-16</strain>
    </source>
</reference>
<dbReference type="EMBL" id="JABCJD010000004">
    <property type="protein sequence ID" value="NVO27891.1"/>
    <property type="molecule type" value="Genomic_DNA"/>
</dbReference>
<dbReference type="RefSeq" id="WP_176854303.1">
    <property type="nucleotide sequence ID" value="NZ_JABCJD010000004.1"/>
</dbReference>
<feature type="chain" id="PRO_5046757812" evidence="1">
    <location>
        <begin position="21"/>
        <end position="268"/>
    </location>
</feature>
<keyword evidence="3" id="KW-1185">Reference proteome</keyword>
<dbReference type="Pfam" id="PF10670">
    <property type="entry name" value="DUF4198"/>
    <property type="match status" value="1"/>
</dbReference>
<dbReference type="InterPro" id="IPR019613">
    <property type="entry name" value="DUF4198"/>
</dbReference>
<keyword evidence="1" id="KW-0732">Signal</keyword>
<evidence type="ECO:0000313" key="3">
    <source>
        <dbReference type="Proteomes" id="UP000523601"/>
    </source>
</evidence>
<proteinExistence type="predicted"/>